<dbReference type="Proteomes" id="UP000030700">
    <property type="component" value="Unassembled WGS sequence"/>
</dbReference>
<dbReference type="InterPro" id="IPR052375">
    <property type="entry name" value="Complex_I_20kDa-like"/>
</dbReference>
<accession>A0A0S6W4A8</accession>
<dbReference type="GO" id="GO:0016829">
    <property type="term" value="F:lyase activity"/>
    <property type="evidence" value="ECO:0007669"/>
    <property type="project" value="UniProtKB-KW"/>
</dbReference>
<keyword evidence="5" id="KW-0408">Iron</keyword>
<keyword evidence="8" id="KW-0456">Lyase</keyword>
<evidence type="ECO:0000256" key="5">
    <source>
        <dbReference type="ARBA" id="ARBA00023004"/>
    </source>
</evidence>
<feature type="domain" description="NADH:ubiquinone oxidoreductase-like 20kDa subunit" evidence="7">
    <location>
        <begin position="57"/>
        <end position="164"/>
    </location>
</feature>
<evidence type="ECO:0000256" key="3">
    <source>
        <dbReference type="ARBA" id="ARBA00022485"/>
    </source>
</evidence>
<evidence type="ECO:0000256" key="2">
    <source>
        <dbReference type="ARBA" id="ARBA00009173"/>
    </source>
</evidence>
<dbReference type="HOGENOM" id="CLU_055737_7_3_0"/>
<comment type="cofactor">
    <cofactor evidence="1">
        <name>[4Fe-4S] cluster</name>
        <dbReference type="ChEBI" id="CHEBI:49883"/>
    </cofactor>
</comment>
<reference evidence="8" key="1">
    <citation type="journal article" date="2015" name="PeerJ">
        <title>First genomic representation of candidate bacterial phylum KSB3 points to enhanced environmental sensing as a trigger of wastewater bulking.</title>
        <authorList>
            <person name="Sekiguchi Y."/>
            <person name="Ohashi A."/>
            <person name="Parks D.H."/>
            <person name="Yamauchi T."/>
            <person name="Tyson G.W."/>
            <person name="Hugenholtz P."/>
        </authorList>
    </citation>
    <scope>NUCLEOTIDE SEQUENCE [LARGE SCALE GENOMIC DNA]</scope>
</reference>
<dbReference type="GO" id="GO:0046872">
    <property type="term" value="F:metal ion binding"/>
    <property type="evidence" value="ECO:0007669"/>
    <property type="project" value="UniProtKB-KW"/>
</dbReference>
<dbReference type="InterPro" id="IPR006137">
    <property type="entry name" value="NADH_UbQ_OxRdtase-like_20kDa"/>
</dbReference>
<keyword evidence="3" id="KW-0004">4Fe-4S</keyword>
<evidence type="ECO:0000256" key="6">
    <source>
        <dbReference type="ARBA" id="ARBA00023014"/>
    </source>
</evidence>
<evidence type="ECO:0000256" key="1">
    <source>
        <dbReference type="ARBA" id="ARBA00001966"/>
    </source>
</evidence>
<name>A0A0S6W4A8_9BACT</name>
<keyword evidence="6" id="KW-0411">Iron-sulfur</keyword>
<keyword evidence="9" id="KW-1185">Reference proteome</keyword>
<evidence type="ECO:0000313" key="8">
    <source>
        <dbReference type="EMBL" id="GAK53193.1"/>
    </source>
</evidence>
<evidence type="ECO:0000256" key="4">
    <source>
        <dbReference type="ARBA" id="ARBA00022723"/>
    </source>
</evidence>
<sequence length="172" mass="18422">MLTALTNFFAPKVTEQIRFRDEEFEALGLQLKMKIDAIFGRSFALREVDAGSDNAPEIELNNLSTPYYDIERFGVSFVASPRHADALAVTGPVTQSLAVALKKTYDATPAPKLVIAIGDDACDGGLFKGSYAVLGGAEKVVPVDVKIPGNPPTPLDIMKGLLALMNLLQRGA</sequence>
<dbReference type="SUPFAM" id="SSF56770">
    <property type="entry name" value="HydA/Nqo6-like"/>
    <property type="match status" value="1"/>
</dbReference>
<keyword evidence="4" id="KW-0479">Metal-binding</keyword>
<gene>
    <name evidence="8" type="ORF">U14_04454</name>
</gene>
<dbReference type="PANTHER" id="PTHR42989">
    <property type="entry name" value="HYDROGENASE-4 COMPONENT I"/>
    <property type="match status" value="1"/>
</dbReference>
<dbReference type="AlphaFoldDB" id="A0A0S6W4A8"/>
<dbReference type="Gene3D" id="3.40.50.12280">
    <property type="match status" value="1"/>
</dbReference>
<dbReference type="STRING" id="1499966.U14_04454"/>
<evidence type="ECO:0000259" key="7">
    <source>
        <dbReference type="Pfam" id="PF01058"/>
    </source>
</evidence>
<dbReference type="Pfam" id="PF01058">
    <property type="entry name" value="Oxidored_q6"/>
    <property type="match status" value="1"/>
</dbReference>
<protein>
    <submittedName>
        <fullName evidence="8">Formate hydrogenlyase subunit 7</fullName>
    </submittedName>
</protein>
<dbReference type="EMBL" id="DF820459">
    <property type="protein sequence ID" value="GAK53193.1"/>
    <property type="molecule type" value="Genomic_DNA"/>
</dbReference>
<organism evidence="8">
    <name type="scientific">Candidatus Moduliflexus flocculans</name>
    <dbReference type="NCBI Taxonomy" id="1499966"/>
    <lineage>
        <taxon>Bacteria</taxon>
        <taxon>Candidatus Moduliflexota</taxon>
        <taxon>Candidatus Moduliflexia</taxon>
        <taxon>Candidatus Moduliflexales</taxon>
        <taxon>Candidatus Moduliflexaceae</taxon>
    </lineage>
</organism>
<dbReference type="PANTHER" id="PTHR42989:SF1">
    <property type="entry name" value="FORMATE HYDROGENLYASE SUBUNIT 7-RELATED"/>
    <property type="match status" value="1"/>
</dbReference>
<comment type="similarity">
    <text evidence="2">Belongs to the complex I 20 kDa subunit family.</text>
</comment>
<dbReference type="GO" id="GO:0051539">
    <property type="term" value="F:4 iron, 4 sulfur cluster binding"/>
    <property type="evidence" value="ECO:0007669"/>
    <property type="project" value="UniProtKB-KW"/>
</dbReference>
<proteinExistence type="inferred from homology"/>
<evidence type="ECO:0000313" key="9">
    <source>
        <dbReference type="Proteomes" id="UP000030700"/>
    </source>
</evidence>